<feature type="chain" id="PRO_5047426836" evidence="1">
    <location>
        <begin position="20"/>
        <end position="128"/>
    </location>
</feature>
<feature type="signal peptide" evidence="1">
    <location>
        <begin position="1"/>
        <end position="19"/>
    </location>
</feature>
<organism evidence="2 3">
    <name type="scientific">Photobacterium angustum</name>
    <dbReference type="NCBI Taxonomy" id="661"/>
    <lineage>
        <taxon>Bacteria</taxon>
        <taxon>Pseudomonadati</taxon>
        <taxon>Pseudomonadota</taxon>
        <taxon>Gammaproteobacteria</taxon>
        <taxon>Vibrionales</taxon>
        <taxon>Vibrionaceae</taxon>
        <taxon>Photobacterium</taxon>
    </lineage>
</organism>
<evidence type="ECO:0000256" key="1">
    <source>
        <dbReference type="SAM" id="SignalP"/>
    </source>
</evidence>
<evidence type="ECO:0000313" key="2">
    <source>
        <dbReference type="EMBL" id="PSX12389.1"/>
    </source>
</evidence>
<evidence type="ECO:0000313" key="3">
    <source>
        <dbReference type="Proteomes" id="UP000240989"/>
    </source>
</evidence>
<dbReference type="EMBL" id="PYOU01000002">
    <property type="protein sequence ID" value="PSX12389.1"/>
    <property type="molecule type" value="Genomic_DNA"/>
</dbReference>
<proteinExistence type="predicted"/>
<reference evidence="2 3" key="1">
    <citation type="submission" date="2018-01" db="EMBL/GenBank/DDBJ databases">
        <title>Whole genome sequencing of Histamine producing bacteria.</title>
        <authorList>
            <person name="Butler K."/>
        </authorList>
    </citation>
    <scope>NUCLEOTIDE SEQUENCE [LARGE SCALE GENOMIC DNA]</scope>
    <source>
        <strain evidence="2 3">A6-1</strain>
    </source>
</reference>
<accession>A0ABX5H9M9</accession>
<sequence>MLKVSCFLVASLVCSSAIADEVSDLRDMAKLSEEYRDLSIDCLVEMKVKKMNGWASDNCNEYKDFAKNDLQTYKVKIKKTTSSFVEYSKSENVSMRKVKRGLKQLFIIQSNMDSIDKIRKKIKVAANT</sequence>
<keyword evidence="3" id="KW-1185">Reference proteome</keyword>
<dbReference type="Proteomes" id="UP000240989">
    <property type="component" value="Unassembled WGS sequence"/>
</dbReference>
<protein>
    <submittedName>
        <fullName evidence="2">Uncharacterized protein</fullName>
    </submittedName>
</protein>
<name>A0ABX5H9M9_PHOAN</name>
<comment type="caution">
    <text evidence="2">The sequence shown here is derived from an EMBL/GenBank/DDBJ whole genome shotgun (WGS) entry which is preliminary data.</text>
</comment>
<gene>
    <name evidence="2" type="ORF">C0W27_04165</name>
</gene>
<keyword evidence="1" id="KW-0732">Signal</keyword>
<dbReference type="RefSeq" id="WP_045153363.1">
    <property type="nucleotide sequence ID" value="NZ_JZSW01000012.1"/>
</dbReference>